<evidence type="ECO:0000259" key="12">
    <source>
        <dbReference type="PROSITE" id="PS50261"/>
    </source>
</evidence>
<evidence type="ECO:0000256" key="5">
    <source>
        <dbReference type="ARBA" id="ARBA00022729"/>
    </source>
</evidence>
<dbReference type="EMBL" id="AGCU01069151">
    <property type="status" value="NOT_ANNOTATED_CDS"/>
    <property type="molecule type" value="Genomic_DNA"/>
</dbReference>
<dbReference type="Pfam" id="PF00002">
    <property type="entry name" value="7tm_2"/>
    <property type="match status" value="1"/>
</dbReference>
<dbReference type="GO" id="GO:0007189">
    <property type="term" value="P:adenylate cyclase-activating G protein-coupled receptor signaling pathway"/>
    <property type="evidence" value="ECO:0007669"/>
    <property type="project" value="TreeGrafter"/>
</dbReference>
<reference evidence="14" key="2">
    <citation type="journal article" date="2013" name="Nat. Genet.">
        <title>The draft genomes of soft-shell turtle and green sea turtle yield insights into the development and evolution of the turtle-specific body plan.</title>
        <authorList>
            <person name="Wang Z."/>
            <person name="Pascual-Anaya J."/>
            <person name="Zadissa A."/>
            <person name="Li W."/>
            <person name="Niimura Y."/>
            <person name="Huang Z."/>
            <person name="Li C."/>
            <person name="White S."/>
            <person name="Xiong Z."/>
            <person name="Fang D."/>
            <person name="Wang B."/>
            <person name="Ming Y."/>
            <person name="Chen Y."/>
            <person name="Zheng Y."/>
            <person name="Kuraku S."/>
            <person name="Pignatelli M."/>
            <person name="Herrero J."/>
            <person name="Beal K."/>
            <person name="Nozawa M."/>
            <person name="Li Q."/>
            <person name="Wang J."/>
            <person name="Zhang H."/>
            <person name="Yu L."/>
            <person name="Shigenobu S."/>
            <person name="Wang J."/>
            <person name="Liu J."/>
            <person name="Flicek P."/>
            <person name="Searle S."/>
            <person name="Wang J."/>
            <person name="Kuratani S."/>
            <person name="Yin Y."/>
            <person name="Aken B."/>
            <person name="Zhang G."/>
            <person name="Irie N."/>
        </authorList>
    </citation>
    <scope>NUCLEOTIDE SEQUENCE [LARGE SCALE GENOMIC DNA]</scope>
    <source>
        <strain evidence="14">Daiwa-1</strain>
    </source>
</reference>
<reference evidence="13" key="4">
    <citation type="submission" date="2025-09" db="UniProtKB">
        <authorList>
            <consortium name="Ensembl"/>
        </authorList>
    </citation>
    <scope>IDENTIFICATION</scope>
</reference>
<keyword evidence="8" id="KW-1015">Disulfide bond</keyword>
<evidence type="ECO:0000256" key="2">
    <source>
        <dbReference type="ARBA" id="ARBA00007343"/>
    </source>
</evidence>
<dbReference type="Proteomes" id="UP000007267">
    <property type="component" value="Unassembled WGS sequence"/>
</dbReference>
<dbReference type="PANTHER" id="PTHR45813">
    <property type="entry name" value="IG-LIKE DOMAIN-CONTAINING PROTEIN"/>
    <property type="match status" value="1"/>
</dbReference>
<dbReference type="PANTHER" id="PTHR45813:SF4">
    <property type="entry name" value="ADHESION G PROTEIN-COUPLED RECEPTOR F5"/>
    <property type="match status" value="1"/>
</dbReference>
<dbReference type="EMBL" id="AGCU01069152">
    <property type="status" value="NOT_ANNOTATED_CDS"/>
    <property type="molecule type" value="Genomic_DNA"/>
</dbReference>
<dbReference type="FunFam" id="1.20.1070.10:FF:000058">
    <property type="entry name" value="Adhesion G protein-coupled receptor F5"/>
    <property type="match status" value="1"/>
</dbReference>
<keyword evidence="3" id="KW-1003">Cell membrane</keyword>
<feature type="transmembrane region" description="Helical" evidence="10">
    <location>
        <begin position="347"/>
        <end position="374"/>
    </location>
</feature>
<evidence type="ECO:0000256" key="10">
    <source>
        <dbReference type="SAM" id="Phobius"/>
    </source>
</evidence>
<feature type="transmembrane region" description="Helical" evidence="10">
    <location>
        <begin position="386"/>
        <end position="407"/>
    </location>
</feature>
<organism evidence="13 14">
    <name type="scientific">Pelodiscus sinensis</name>
    <name type="common">Chinese softshell turtle</name>
    <name type="synonym">Trionyx sinensis</name>
    <dbReference type="NCBI Taxonomy" id="13735"/>
    <lineage>
        <taxon>Eukaryota</taxon>
        <taxon>Metazoa</taxon>
        <taxon>Chordata</taxon>
        <taxon>Craniata</taxon>
        <taxon>Vertebrata</taxon>
        <taxon>Euteleostomi</taxon>
        <taxon>Archelosauria</taxon>
        <taxon>Testudinata</taxon>
        <taxon>Testudines</taxon>
        <taxon>Cryptodira</taxon>
        <taxon>Trionychia</taxon>
        <taxon>Trionychidae</taxon>
        <taxon>Pelodiscus</taxon>
    </lineage>
</organism>
<evidence type="ECO:0000256" key="4">
    <source>
        <dbReference type="ARBA" id="ARBA00022692"/>
    </source>
</evidence>
<evidence type="ECO:0000256" key="9">
    <source>
        <dbReference type="ARBA" id="ARBA00023180"/>
    </source>
</evidence>
<sequence>MCSDIIGVGEQGKQITKPCPDSKNVSGLSNPIRGNIIYGCIDSKWMVASNTCLSDQINTLFSAAESLVSGPQPTQQIATYLETLHNETGKEQEEINNSPANLNAVITILNLVSNISTEADPRIMTNFLSTVDIIVSNSTIPAWKKLNNQEKEKSSQLLNSVERFSQALQPVNNTIPSITNTNLQLQGIVIPENSTLDYNKTFTFSSSSNLSGNVLINSTKIQSLVPNTAIISVAFSTLRYILPMPNETDVVVNGLVMTTTVSQRHLQGFQIAQTFAKGNTSLRDPQCVFWNFSLSDGAGGWDGTGCQSKDNGDNVICICDHLTSFSILMSPYMESTSPGDPLQPLDYITYIGLSISLASLVLCIVIECLVWKSVTKNRTSYMRHVCILNIAVCLLIADVWFIVAAALQDTKKPVNGNVCIAATFFIHLFYLCVFFWMLATGLMLFYRLVFILHDTSKTIQKTVTYSLGYGCPLIIAVITIAVTYPQDAYRRENACWLNWENSKALLAFVIPALTIVAVNSIIAVVVIVKILRPAIGEKPSKQERNSLNQVIKSIGILTPLLGLTWGFGLATVIKDSSIVFHILFTLLNAFQVSIMCALLYFS</sequence>
<keyword evidence="4 10" id="KW-0812">Transmembrane</keyword>
<dbReference type="GO" id="GO:0007166">
    <property type="term" value="P:cell surface receptor signaling pathway"/>
    <property type="evidence" value="ECO:0007669"/>
    <property type="project" value="InterPro"/>
</dbReference>
<dbReference type="InterPro" id="IPR051587">
    <property type="entry name" value="Adhesion_GPCR"/>
</dbReference>
<accession>K7GIR6</accession>
<dbReference type="GO" id="GO:0045444">
    <property type="term" value="P:fat cell differentiation"/>
    <property type="evidence" value="ECO:0007669"/>
    <property type="project" value="TreeGrafter"/>
</dbReference>
<evidence type="ECO:0000256" key="8">
    <source>
        <dbReference type="ARBA" id="ARBA00023157"/>
    </source>
</evidence>
<keyword evidence="5" id="KW-0732">Signal</keyword>
<dbReference type="PRINTS" id="PR01695">
    <property type="entry name" value="IGHEPTARCPTR"/>
</dbReference>
<dbReference type="Pfam" id="PF01825">
    <property type="entry name" value="GPS"/>
    <property type="match status" value="1"/>
</dbReference>
<dbReference type="InterPro" id="IPR000203">
    <property type="entry name" value="GPS"/>
</dbReference>
<dbReference type="InterPro" id="IPR057244">
    <property type="entry name" value="GAIN_B"/>
</dbReference>
<feature type="transmembrane region" description="Helical" evidence="10">
    <location>
        <begin position="504"/>
        <end position="528"/>
    </location>
</feature>
<dbReference type="Ensembl" id="ENSPSIT00000020272.1">
    <property type="protein sequence ID" value="ENSPSIP00000020177.1"/>
    <property type="gene ID" value="ENSPSIG00000017878.1"/>
</dbReference>
<dbReference type="InterPro" id="IPR032471">
    <property type="entry name" value="AGRL2-4_GAIN_subdom_A"/>
</dbReference>
<dbReference type="OMA" id="KVALLWP"/>
<keyword evidence="6 10" id="KW-1133">Transmembrane helix</keyword>
<dbReference type="SMART" id="SM00303">
    <property type="entry name" value="GPS"/>
    <property type="match status" value="1"/>
</dbReference>
<dbReference type="PROSITE" id="PS50261">
    <property type="entry name" value="G_PROTEIN_RECEP_F2_4"/>
    <property type="match status" value="1"/>
</dbReference>
<evidence type="ECO:0000256" key="3">
    <source>
        <dbReference type="ARBA" id="ARBA00022475"/>
    </source>
</evidence>
<feature type="transmembrane region" description="Helical" evidence="10">
    <location>
        <begin position="578"/>
        <end position="601"/>
    </location>
</feature>
<dbReference type="PROSITE" id="PS50221">
    <property type="entry name" value="GAIN_B"/>
    <property type="match status" value="1"/>
</dbReference>
<feature type="domain" description="G-protein coupled receptors family 2 profile 2" evidence="12">
    <location>
        <begin position="345"/>
        <end position="602"/>
    </location>
</feature>
<feature type="transmembrane region" description="Helical" evidence="10">
    <location>
        <begin position="549"/>
        <end position="572"/>
    </location>
</feature>
<evidence type="ECO:0008006" key="15">
    <source>
        <dbReference type="Google" id="ProtNLM"/>
    </source>
</evidence>
<feature type="transmembrane region" description="Helical" evidence="10">
    <location>
        <begin position="462"/>
        <end position="484"/>
    </location>
</feature>
<dbReference type="InterPro" id="IPR017981">
    <property type="entry name" value="GPCR_2-like_7TM"/>
</dbReference>
<dbReference type="AlphaFoldDB" id="K7GIR6"/>
<dbReference type="GO" id="GO:0005886">
    <property type="term" value="C:plasma membrane"/>
    <property type="evidence" value="ECO:0007669"/>
    <property type="project" value="UniProtKB-SubCell"/>
</dbReference>
<dbReference type="InterPro" id="IPR008078">
    <property type="entry name" value="GPCR_2_Ig-hepta-like_rcpt"/>
</dbReference>
<feature type="domain" description="GAIN-B" evidence="11">
    <location>
        <begin position="192"/>
        <end position="335"/>
    </location>
</feature>
<dbReference type="Gene3D" id="2.60.220.50">
    <property type="match status" value="1"/>
</dbReference>
<comment type="similarity">
    <text evidence="2">Belongs to the G-protein coupled receptor 2 family. Adhesion G-protein coupled receptor (ADGR) subfamily.</text>
</comment>
<dbReference type="GO" id="GO:0004930">
    <property type="term" value="F:G protein-coupled receptor activity"/>
    <property type="evidence" value="ECO:0007669"/>
    <property type="project" value="InterPro"/>
</dbReference>
<dbReference type="Gene3D" id="1.20.1070.10">
    <property type="entry name" value="Rhodopsin 7-helix transmembrane proteins"/>
    <property type="match status" value="1"/>
</dbReference>
<dbReference type="eggNOG" id="KOG4193">
    <property type="taxonomic scope" value="Eukaryota"/>
</dbReference>
<dbReference type="GO" id="GO:0031410">
    <property type="term" value="C:cytoplasmic vesicle"/>
    <property type="evidence" value="ECO:0007669"/>
    <property type="project" value="TreeGrafter"/>
</dbReference>
<dbReference type="Pfam" id="PF16489">
    <property type="entry name" value="GAIN"/>
    <property type="match status" value="1"/>
</dbReference>
<dbReference type="GO" id="GO:0019216">
    <property type="term" value="P:regulation of lipid metabolic process"/>
    <property type="evidence" value="ECO:0007669"/>
    <property type="project" value="TreeGrafter"/>
</dbReference>
<comment type="subcellular location">
    <subcellularLocation>
        <location evidence="1">Cell membrane</location>
        <topology evidence="1">Multi-pass membrane protein</topology>
    </subcellularLocation>
</comment>
<dbReference type="HOGENOM" id="CLU_002753_3_6_1"/>
<keyword evidence="7 10" id="KW-0472">Membrane</keyword>
<evidence type="ECO:0000313" key="14">
    <source>
        <dbReference type="Proteomes" id="UP000007267"/>
    </source>
</evidence>
<name>K7GIR6_PELSI</name>
<evidence type="ECO:0000313" key="13">
    <source>
        <dbReference type="Ensembl" id="ENSPSIP00000020177.1"/>
    </source>
</evidence>
<evidence type="ECO:0000256" key="6">
    <source>
        <dbReference type="ARBA" id="ARBA00022989"/>
    </source>
</evidence>
<keyword evidence="9" id="KW-0325">Glycoprotein</keyword>
<protein>
    <recommendedName>
        <fullName evidence="15">Adhesion G protein-coupled receptor F5</fullName>
    </recommendedName>
</protein>
<dbReference type="PRINTS" id="PR00249">
    <property type="entry name" value="GPCRSECRETIN"/>
</dbReference>
<evidence type="ECO:0000259" key="11">
    <source>
        <dbReference type="PROSITE" id="PS50221"/>
    </source>
</evidence>
<keyword evidence="14" id="KW-1185">Reference proteome</keyword>
<reference evidence="14" key="1">
    <citation type="submission" date="2011-10" db="EMBL/GenBank/DDBJ databases">
        <authorList>
            <consortium name="Soft-shell Turtle Genome Consortium"/>
        </authorList>
    </citation>
    <scope>NUCLEOTIDE SEQUENCE [LARGE SCALE GENOMIC DNA]</scope>
    <source>
        <strain evidence="14">Daiwa-1</strain>
    </source>
</reference>
<evidence type="ECO:0000256" key="7">
    <source>
        <dbReference type="ARBA" id="ARBA00023136"/>
    </source>
</evidence>
<reference evidence="13" key="3">
    <citation type="submission" date="2025-08" db="UniProtKB">
        <authorList>
            <consortium name="Ensembl"/>
        </authorList>
    </citation>
    <scope>IDENTIFICATION</scope>
</reference>
<evidence type="ECO:0000256" key="1">
    <source>
        <dbReference type="ARBA" id="ARBA00004651"/>
    </source>
</evidence>
<proteinExistence type="inferred from homology"/>
<dbReference type="STRING" id="13735.ENSPSIP00000020177"/>
<dbReference type="GeneTree" id="ENSGT00940000154603"/>
<dbReference type="InterPro" id="IPR046338">
    <property type="entry name" value="GAIN_dom_sf"/>
</dbReference>
<dbReference type="GO" id="GO:0006112">
    <property type="term" value="P:energy reserve metabolic process"/>
    <property type="evidence" value="ECO:0007669"/>
    <property type="project" value="TreeGrafter"/>
</dbReference>
<dbReference type="InterPro" id="IPR000832">
    <property type="entry name" value="GPCR_2_secretin-like"/>
</dbReference>
<feature type="transmembrane region" description="Helical" evidence="10">
    <location>
        <begin position="427"/>
        <end position="450"/>
    </location>
</feature>